<protein>
    <submittedName>
        <fullName evidence="7">Ferredoxin</fullName>
    </submittedName>
</protein>
<evidence type="ECO:0000313" key="8">
    <source>
        <dbReference type="Proteomes" id="UP000010469"/>
    </source>
</evidence>
<dbReference type="PANTHER" id="PTHR36923">
    <property type="entry name" value="FERREDOXIN"/>
    <property type="match status" value="1"/>
</dbReference>
<reference evidence="8" key="1">
    <citation type="submission" date="2012-03" db="EMBL/GenBank/DDBJ databases">
        <title>Complete genome of Caldisphaera lagunensis DSM 15908.</title>
        <authorList>
            <person name="Lucas S."/>
            <person name="Copeland A."/>
            <person name="Lapidus A."/>
            <person name="Glavina del Rio T."/>
            <person name="Dalin E."/>
            <person name="Tice H."/>
            <person name="Bruce D."/>
            <person name="Goodwin L."/>
            <person name="Pitluck S."/>
            <person name="Peters L."/>
            <person name="Mikhailova N."/>
            <person name="Teshima H."/>
            <person name="Kyrpides N."/>
            <person name="Mavromatis K."/>
            <person name="Ivanova N."/>
            <person name="Brettin T."/>
            <person name="Detter J.C."/>
            <person name="Han C."/>
            <person name="Larimer F."/>
            <person name="Land M."/>
            <person name="Hauser L."/>
            <person name="Markowitz V."/>
            <person name="Cheng J.-F."/>
            <person name="Hugenholtz P."/>
            <person name="Woyke T."/>
            <person name="Wu D."/>
            <person name="Spring S."/>
            <person name="Schroeder M."/>
            <person name="Brambilla E."/>
            <person name="Klenk H.-P."/>
            <person name="Eisen J.A."/>
        </authorList>
    </citation>
    <scope>NUCLEOTIDE SEQUENCE [LARGE SCALE GENOMIC DNA]</scope>
    <source>
        <strain evidence="8">DSM 15908 / JCM 11604 / IC-154</strain>
    </source>
</reference>
<evidence type="ECO:0000256" key="3">
    <source>
        <dbReference type="ARBA" id="ARBA00022982"/>
    </source>
</evidence>
<dbReference type="GO" id="GO:0051536">
    <property type="term" value="F:iron-sulfur cluster binding"/>
    <property type="evidence" value="ECO:0007669"/>
    <property type="project" value="UniProtKB-KW"/>
</dbReference>
<feature type="domain" description="4Fe-4S ferredoxin-type" evidence="6">
    <location>
        <begin position="3"/>
        <end position="32"/>
    </location>
</feature>
<dbReference type="RefSeq" id="WP_015232490.1">
    <property type="nucleotide sequence ID" value="NC_019791.1"/>
</dbReference>
<organism evidence="7 8">
    <name type="scientific">Caldisphaera lagunensis (strain DSM 15908 / JCM 11604 / ANMR 0165 / IC-154)</name>
    <dbReference type="NCBI Taxonomy" id="1056495"/>
    <lineage>
        <taxon>Archaea</taxon>
        <taxon>Thermoproteota</taxon>
        <taxon>Thermoprotei</taxon>
        <taxon>Acidilobales</taxon>
        <taxon>Caldisphaeraceae</taxon>
        <taxon>Caldisphaera</taxon>
    </lineage>
</organism>
<keyword evidence="8" id="KW-1185">Reference proteome</keyword>
<dbReference type="SUPFAM" id="SSF54862">
    <property type="entry name" value="4Fe-4S ferredoxins"/>
    <property type="match status" value="1"/>
</dbReference>
<name>L0A9N6_CALLD</name>
<evidence type="ECO:0000256" key="2">
    <source>
        <dbReference type="ARBA" id="ARBA00022723"/>
    </source>
</evidence>
<dbReference type="EMBL" id="CP003378">
    <property type="protein sequence ID" value="AFZ70593.1"/>
    <property type="molecule type" value="Genomic_DNA"/>
</dbReference>
<keyword evidence="2" id="KW-0479">Metal-binding</keyword>
<dbReference type="KEGG" id="clg:Calag_0852"/>
<proteinExistence type="predicted"/>
<dbReference type="Proteomes" id="UP000010469">
    <property type="component" value="Chromosome"/>
</dbReference>
<gene>
    <name evidence="7" type="ordered locus">Calag_0852</name>
</gene>
<evidence type="ECO:0000256" key="5">
    <source>
        <dbReference type="ARBA" id="ARBA00023014"/>
    </source>
</evidence>
<sequence>MTIKVWIEPRENCIADMVCVSLCPDVFQMNEIDGKAEIVNKWRPDPDKKEQGTRSEGTVPDELQDCVDAASQSCPTQIIHYSKDGQQMH</sequence>
<dbReference type="eggNOG" id="arCOG00349">
    <property type="taxonomic scope" value="Archaea"/>
</dbReference>
<dbReference type="InterPro" id="IPR051269">
    <property type="entry name" value="Fe-S_cluster_ET"/>
</dbReference>
<dbReference type="Pfam" id="PF13459">
    <property type="entry name" value="Fer4_15"/>
    <property type="match status" value="1"/>
</dbReference>
<dbReference type="GeneID" id="14212112"/>
<dbReference type="Gene3D" id="3.30.70.20">
    <property type="match status" value="1"/>
</dbReference>
<evidence type="ECO:0000256" key="4">
    <source>
        <dbReference type="ARBA" id="ARBA00023004"/>
    </source>
</evidence>
<keyword evidence="4" id="KW-0408">Iron</keyword>
<dbReference type="InterPro" id="IPR017896">
    <property type="entry name" value="4Fe4S_Fe-S-bd"/>
</dbReference>
<evidence type="ECO:0000313" key="7">
    <source>
        <dbReference type="EMBL" id="AFZ70593.1"/>
    </source>
</evidence>
<dbReference type="PANTHER" id="PTHR36923:SF3">
    <property type="entry name" value="FERREDOXIN"/>
    <property type="match status" value="1"/>
</dbReference>
<dbReference type="GO" id="GO:0046872">
    <property type="term" value="F:metal ion binding"/>
    <property type="evidence" value="ECO:0007669"/>
    <property type="project" value="UniProtKB-KW"/>
</dbReference>
<dbReference type="HOGENOM" id="CLU_139698_9_1_2"/>
<keyword evidence="1" id="KW-0813">Transport</keyword>
<accession>L0A9N6</accession>
<evidence type="ECO:0000259" key="6">
    <source>
        <dbReference type="PROSITE" id="PS51379"/>
    </source>
</evidence>
<keyword evidence="3" id="KW-0249">Electron transport</keyword>
<keyword evidence="5" id="KW-0411">Iron-sulfur</keyword>
<evidence type="ECO:0000256" key="1">
    <source>
        <dbReference type="ARBA" id="ARBA00022448"/>
    </source>
</evidence>
<dbReference type="PROSITE" id="PS51379">
    <property type="entry name" value="4FE4S_FER_2"/>
    <property type="match status" value="1"/>
</dbReference>
<dbReference type="AlphaFoldDB" id="L0A9N6"/>
<dbReference type="OrthoDB" id="5583at2157"/>
<dbReference type="InParanoid" id="L0A9N6"/>